<dbReference type="Proteomes" id="UP000663555">
    <property type="component" value="Chromosome"/>
</dbReference>
<dbReference type="NCBIfam" id="NF001237">
    <property type="entry name" value="PRK00207.1"/>
    <property type="match status" value="1"/>
</dbReference>
<keyword evidence="6" id="KW-1185">Reference proteome</keyword>
<dbReference type="Pfam" id="PF02635">
    <property type="entry name" value="DsrE"/>
    <property type="match status" value="1"/>
</dbReference>
<keyword evidence="3" id="KW-0963">Cytoplasm</keyword>
<comment type="similarity">
    <text evidence="2">Belongs to the DsrE/TusD family.</text>
</comment>
<accession>A0ABX7MNK6</accession>
<comment type="subcellular location">
    <subcellularLocation>
        <location evidence="1">Cytoplasm</location>
    </subcellularLocation>
</comment>
<dbReference type="InterPro" id="IPR027396">
    <property type="entry name" value="DsrEFH-like"/>
</dbReference>
<dbReference type="InterPro" id="IPR003787">
    <property type="entry name" value="Sulphur_relay_DsrE/F-like"/>
</dbReference>
<dbReference type="Gene3D" id="3.40.1260.10">
    <property type="entry name" value="DsrEFH-like"/>
    <property type="match status" value="1"/>
</dbReference>
<dbReference type="NCBIfam" id="TIGR03012">
    <property type="entry name" value="sulf_tusD_dsrE"/>
    <property type="match status" value="1"/>
</dbReference>
<protein>
    <submittedName>
        <fullName evidence="5">Sulfurtransferase complex subunit TusD</fullName>
    </submittedName>
</protein>
<gene>
    <name evidence="5" type="primary">tusD</name>
    <name evidence="5" type="ORF">LPB19_11335</name>
</gene>
<dbReference type="PANTHER" id="PTHR34874">
    <property type="entry name" value="PROTEIN YCHN"/>
    <property type="match status" value="1"/>
</dbReference>
<evidence type="ECO:0000256" key="1">
    <source>
        <dbReference type="ARBA" id="ARBA00004496"/>
    </source>
</evidence>
<name>A0ABX7MNK6_9GAMM</name>
<sequence length="138" mass="14820">MREQASESFTLVITGAPYSSQAPQTALAFAKAAVAKGHRIDRVFLYGDGVHLASSLATPPSDETHWPNAWASFLDDHQVAGVACVASALRRGLIDEGEQKRYQLASNNLLSPFVIAGLGEWVEGTIKSSKTLYFHSGS</sequence>
<dbReference type="RefSeq" id="WP_206643011.1">
    <property type="nucleotide sequence ID" value="NZ_CP071247.1"/>
</dbReference>
<proteinExistence type="inferred from homology"/>
<reference evidence="5 6" key="1">
    <citation type="submission" date="2021-03" db="EMBL/GenBank/DDBJ databases">
        <title>Genome sequencing of Marinobacter sp. LPB0319.</title>
        <authorList>
            <person name="Kim J."/>
        </authorList>
    </citation>
    <scope>NUCLEOTIDE SEQUENCE [LARGE SCALE GENOMIC DNA]</scope>
    <source>
        <strain evidence="5 6">LPB0319</strain>
    </source>
</reference>
<dbReference type="SUPFAM" id="SSF75169">
    <property type="entry name" value="DsrEFH-like"/>
    <property type="match status" value="1"/>
</dbReference>
<dbReference type="InterPro" id="IPR017463">
    <property type="entry name" value="Sulphur_relay_TusD/DsrE"/>
</dbReference>
<evidence type="ECO:0000256" key="3">
    <source>
        <dbReference type="ARBA" id="ARBA00022490"/>
    </source>
</evidence>
<dbReference type="EMBL" id="CP071247">
    <property type="protein sequence ID" value="QSP93789.1"/>
    <property type="molecule type" value="Genomic_DNA"/>
</dbReference>
<evidence type="ECO:0000256" key="4">
    <source>
        <dbReference type="ARBA" id="ARBA00022679"/>
    </source>
</evidence>
<keyword evidence="4" id="KW-0808">Transferase</keyword>
<evidence type="ECO:0000256" key="2">
    <source>
        <dbReference type="ARBA" id="ARBA00007067"/>
    </source>
</evidence>
<evidence type="ECO:0000313" key="6">
    <source>
        <dbReference type="Proteomes" id="UP000663555"/>
    </source>
</evidence>
<evidence type="ECO:0000313" key="5">
    <source>
        <dbReference type="EMBL" id="QSP93789.1"/>
    </source>
</evidence>
<organism evidence="5 6">
    <name type="scientific">Marinobacter salinisoli</name>
    <dbReference type="NCBI Taxonomy" id="2769486"/>
    <lineage>
        <taxon>Bacteria</taxon>
        <taxon>Pseudomonadati</taxon>
        <taxon>Pseudomonadota</taxon>
        <taxon>Gammaproteobacteria</taxon>
        <taxon>Pseudomonadales</taxon>
        <taxon>Marinobacteraceae</taxon>
        <taxon>Marinobacter</taxon>
    </lineage>
</organism>
<dbReference type="PANTHER" id="PTHR34874:SF3">
    <property type="entry name" value="SULFURTRANSFERASE TUSD"/>
    <property type="match status" value="1"/>
</dbReference>